<protein>
    <recommendedName>
        <fullName evidence="2">chitinase</fullName>
        <ecNumber evidence="2">3.2.1.14</ecNumber>
    </recommendedName>
</protein>
<dbReference type="InterPro" id="IPR001223">
    <property type="entry name" value="Glyco_hydro18_cat"/>
</dbReference>
<evidence type="ECO:0000313" key="9">
    <source>
        <dbReference type="EMBL" id="MDN3688371.1"/>
    </source>
</evidence>
<comment type="caution">
    <text evidence="9">The sequence shown here is derived from an EMBL/GenBank/DDBJ whole genome shotgun (WGS) entry which is preliminary data.</text>
</comment>
<dbReference type="GO" id="GO:0016787">
    <property type="term" value="F:hydrolase activity"/>
    <property type="evidence" value="ECO:0007669"/>
    <property type="project" value="UniProtKB-KW"/>
</dbReference>
<dbReference type="Gene3D" id="3.40.5.30">
    <property type="entry name" value="(Trans)glycosidases - domain 2"/>
    <property type="match status" value="1"/>
</dbReference>
<dbReference type="SMART" id="SM00636">
    <property type="entry name" value="Glyco_18"/>
    <property type="match status" value="1"/>
</dbReference>
<dbReference type="InterPro" id="IPR017853">
    <property type="entry name" value="GH"/>
</dbReference>
<dbReference type="InterPro" id="IPR050314">
    <property type="entry name" value="Glycosyl_Hydrlase_18"/>
</dbReference>
<evidence type="ECO:0000256" key="1">
    <source>
        <dbReference type="ARBA" id="ARBA00000822"/>
    </source>
</evidence>
<feature type="chain" id="PRO_5045054960" description="chitinase" evidence="7">
    <location>
        <begin position="18"/>
        <end position="319"/>
    </location>
</feature>
<dbReference type="PROSITE" id="PS01095">
    <property type="entry name" value="GH18_1"/>
    <property type="match status" value="1"/>
</dbReference>
<dbReference type="Pfam" id="PF00704">
    <property type="entry name" value="Glyco_hydro_18"/>
    <property type="match status" value="1"/>
</dbReference>
<dbReference type="InterPro" id="IPR011583">
    <property type="entry name" value="Chitinase_II/V-like_cat"/>
</dbReference>
<dbReference type="InterPro" id="IPR001579">
    <property type="entry name" value="Glyco_hydro_18_chit_AS"/>
</dbReference>
<dbReference type="EC" id="3.2.1.14" evidence="2"/>
<dbReference type="Gene3D" id="3.20.20.80">
    <property type="entry name" value="Glycosidases"/>
    <property type="match status" value="1"/>
</dbReference>
<organism evidence="9 10">
    <name type="scientific">Cyclobacterium jeungdonense</name>
    <dbReference type="NCBI Taxonomy" id="708087"/>
    <lineage>
        <taxon>Bacteria</taxon>
        <taxon>Pseudomonadati</taxon>
        <taxon>Bacteroidota</taxon>
        <taxon>Cytophagia</taxon>
        <taxon>Cytophagales</taxon>
        <taxon>Cyclobacteriaceae</taxon>
        <taxon>Cyclobacterium</taxon>
    </lineage>
</organism>
<dbReference type="PANTHER" id="PTHR11177:SF317">
    <property type="entry name" value="CHITINASE 12-RELATED"/>
    <property type="match status" value="1"/>
</dbReference>
<keyword evidence="7" id="KW-0732">Signal</keyword>
<evidence type="ECO:0000256" key="4">
    <source>
        <dbReference type="ARBA" id="ARBA00023295"/>
    </source>
</evidence>
<evidence type="ECO:0000259" key="8">
    <source>
        <dbReference type="PROSITE" id="PS51910"/>
    </source>
</evidence>
<gene>
    <name evidence="9" type="ORF">QWZ15_11055</name>
</gene>
<proteinExistence type="inferred from homology"/>
<feature type="signal peptide" evidence="7">
    <location>
        <begin position="1"/>
        <end position="17"/>
    </location>
</feature>
<comment type="similarity">
    <text evidence="6">Belongs to the glycosyl hydrolase 18 family.</text>
</comment>
<dbReference type="EMBL" id="JAUFQS010000009">
    <property type="protein sequence ID" value="MDN3688371.1"/>
    <property type="molecule type" value="Genomic_DNA"/>
</dbReference>
<evidence type="ECO:0000256" key="5">
    <source>
        <dbReference type="RuleBase" id="RU000489"/>
    </source>
</evidence>
<keyword evidence="10" id="KW-1185">Reference proteome</keyword>
<name>A0ABT8C7L3_9BACT</name>
<dbReference type="PROSITE" id="PS51257">
    <property type="entry name" value="PROKAR_LIPOPROTEIN"/>
    <property type="match status" value="1"/>
</dbReference>
<accession>A0ABT8C7L3</accession>
<feature type="domain" description="GH18" evidence="8">
    <location>
        <begin position="29"/>
        <end position="319"/>
    </location>
</feature>
<keyword evidence="3 5" id="KW-0378">Hydrolase</keyword>
<keyword evidence="4 5" id="KW-0326">Glycosidase</keyword>
<dbReference type="PROSITE" id="PS51910">
    <property type="entry name" value="GH18_2"/>
    <property type="match status" value="1"/>
</dbReference>
<reference evidence="10" key="1">
    <citation type="journal article" date="2019" name="Int. J. Syst. Evol. Microbiol.">
        <title>The Global Catalogue of Microorganisms (GCM) 10K type strain sequencing project: providing services to taxonomists for standard genome sequencing and annotation.</title>
        <authorList>
            <consortium name="The Broad Institute Genomics Platform"/>
            <consortium name="The Broad Institute Genome Sequencing Center for Infectious Disease"/>
            <person name="Wu L."/>
            <person name="Ma J."/>
        </authorList>
    </citation>
    <scope>NUCLEOTIDE SEQUENCE [LARGE SCALE GENOMIC DNA]</scope>
    <source>
        <strain evidence="10">CECT 7706</strain>
    </source>
</reference>
<evidence type="ECO:0000256" key="2">
    <source>
        <dbReference type="ARBA" id="ARBA00012729"/>
    </source>
</evidence>
<comment type="catalytic activity">
    <reaction evidence="1">
        <text>Random endo-hydrolysis of N-acetyl-beta-D-glucosaminide (1-&gt;4)-beta-linkages in chitin and chitodextrins.</text>
        <dbReference type="EC" id="3.2.1.14"/>
    </reaction>
</comment>
<dbReference type="RefSeq" id="WP_163385989.1">
    <property type="nucleotide sequence ID" value="NZ_JAUFQS010000009.1"/>
</dbReference>
<dbReference type="SUPFAM" id="SSF51445">
    <property type="entry name" value="(Trans)glycosidases"/>
    <property type="match status" value="1"/>
</dbReference>
<dbReference type="Proteomes" id="UP001236663">
    <property type="component" value="Unassembled WGS sequence"/>
</dbReference>
<evidence type="ECO:0000256" key="6">
    <source>
        <dbReference type="RuleBase" id="RU004453"/>
    </source>
</evidence>
<evidence type="ECO:0000256" key="3">
    <source>
        <dbReference type="ARBA" id="ARBA00022801"/>
    </source>
</evidence>
<evidence type="ECO:0000256" key="7">
    <source>
        <dbReference type="SAM" id="SignalP"/>
    </source>
</evidence>
<dbReference type="PANTHER" id="PTHR11177">
    <property type="entry name" value="CHITINASE"/>
    <property type="match status" value="1"/>
</dbReference>
<sequence>MIRLLILSLLFSSACSLGVGNEKVPERKSQVLGYLYSEDDWRFGLEGIDWSMYTDINLAFIQPDHTGKFSQDDVYHEIVKSAHENGSRVFISIGGGDPPEFLADLMLPEQRDHWTEQIVALVNTYGFDGVDVDLENSLINEHYAPFVRELSRKLKNSGKLTTAALASWNSDLIPDDVFGLFDWVNVMSYDATGPWDLENPGQHAPFEKAVSDIHYYLDQREIPSEKILLGLPFYGYGFGPGAPASLTYRQILEKYPSAYMQDSLSFPDGGVFYYNSPALIQRKTELAKEQGLGGVMIWHVLADTKNGNSLLDAVRKGMK</sequence>
<evidence type="ECO:0000313" key="10">
    <source>
        <dbReference type="Proteomes" id="UP001236663"/>
    </source>
</evidence>